<sequence length="42" mass="4527">MARRDDGRRADAAGVRGIGASPRRGQDGTREGSLTEASRTRR</sequence>
<organism evidence="2">
    <name type="scientific">uncultured Thermomicrobiales bacterium</name>
    <dbReference type="NCBI Taxonomy" id="1645740"/>
    <lineage>
        <taxon>Bacteria</taxon>
        <taxon>Pseudomonadati</taxon>
        <taxon>Thermomicrobiota</taxon>
        <taxon>Thermomicrobia</taxon>
        <taxon>Thermomicrobiales</taxon>
        <taxon>environmental samples</taxon>
    </lineage>
</organism>
<dbReference type="EMBL" id="CADCWG010000218">
    <property type="protein sequence ID" value="CAA9567849.1"/>
    <property type="molecule type" value="Genomic_DNA"/>
</dbReference>
<gene>
    <name evidence="2" type="ORF">AVDCRST_MAG49-3175</name>
</gene>
<name>A0A6J4V9B6_9BACT</name>
<proteinExistence type="predicted"/>
<reference evidence="2" key="1">
    <citation type="submission" date="2020-02" db="EMBL/GenBank/DDBJ databases">
        <authorList>
            <person name="Meier V. D."/>
        </authorList>
    </citation>
    <scope>NUCLEOTIDE SEQUENCE</scope>
    <source>
        <strain evidence="2">AVDCRST_MAG49</strain>
    </source>
</reference>
<feature type="compositionally biased region" description="Basic and acidic residues" evidence="1">
    <location>
        <begin position="1"/>
        <end position="11"/>
    </location>
</feature>
<evidence type="ECO:0000313" key="2">
    <source>
        <dbReference type="EMBL" id="CAA9567849.1"/>
    </source>
</evidence>
<accession>A0A6J4V9B6</accession>
<dbReference type="AlphaFoldDB" id="A0A6J4V9B6"/>
<protein>
    <submittedName>
        <fullName evidence="2">Uncharacterized protein</fullName>
    </submittedName>
</protein>
<feature type="region of interest" description="Disordered" evidence="1">
    <location>
        <begin position="1"/>
        <end position="42"/>
    </location>
</feature>
<evidence type="ECO:0000256" key="1">
    <source>
        <dbReference type="SAM" id="MobiDB-lite"/>
    </source>
</evidence>